<dbReference type="STRING" id="1218591.LEP1GSC199_1464"/>
<protein>
    <submittedName>
        <fullName evidence="2">Uncharacterized protein</fullName>
    </submittedName>
</protein>
<organism evidence="2 3">
    <name type="scientific">Leptospira vanthielii serovar Holland str. Waz Holland = ATCC 700522</name>
    <dbReference type="NCBI Taxonomy" id="1218591"/>
    <lineage>
        <taxon>Bacteria</taxon>
        <taxon>Pseudomonadati</taxon>
        <taxon>Spirochaetota</taxon>
        <taxon>Spirochaetia</taxon>
        <taxon>Leptospirales</taxon>
        <taxon>Leptospiraceae</taxon>
        <taxon>Leptospira</taxon>
    </lineage>
</organism>
<proteinExistence type="predicted"/>
<dbReference type="EMBL" id="AOGY02000069">
    <property type="protein sequence ID" value="EMY68514.1"/>
    <property type="molecule type" value="Genomic_DNA"/>
</dbReference>
<feature type="region of interest" description="Disordered" evidence="1">
    <location>
        <begin position="1"/>
        <end position="27"/>
    </location>
</feature>
<reference evidence="2 3" key="1">
    <citation type="submission" date="2013-03" db="EMBL/GenBank/DDBJ databases">
        <authorList>
            <person name="Harkins D.M."/>
            <person name="Durkin A.S."/>
            <person name="Brinkac L.M."/>
            <person name="Haft D.H."/>
            <person name="Selengut J.D."/>
            <person name="Sanka R."/>
            <person name="DePew J."/>
            <person name="Purushe J."/>
            <person name="Galloway R.L."/>
            <person name="Vinetz J.M."/>
            <person name="Sutton G.G."/>
            <person name="Nierman W.C."/>
            <person name="Fouts D.E."/>
        </authorList>
    </citation>
    <scope>NUCLEOTIDE SEQUENCE [LARGE SCALE GENOMIC DNA]</scope>
    <source>
        <strain evidence="2 3">Waz Holland</strain>
    </source>
</reference>
<gene>
    <name evidence="2" type="ORF">LEP1GSC199_1464</name>
</gene>
<evidence type="ECO:0000313" key="3">
    <source>
        <dbReference type="Proteomes" id="UP000012227"/>
    </source>
</evidence>
<accession>N1VX25</accession>
<dbReference type="AlphaFoldDB" id="N1VX25"/>
<comment type="caution">
    <text evidence="2">The sequence shown here is derived from an EMBL/GenBank/DDBJ whole genome shotgun (WGS) entry which is preliminary data.</text>
</comment>
<sequence>MTTLKNSTDSDKMDLSSGRSRGKTHPYIRTKQILPSIFKRESIFMEI</sequence>
<evidence type="ECO:0000313" key="2">
    <source>
        <dbReference type="EMBL" id="EMY68514.1"/>
    </source>
</evidence>
<evidence type="ECO:0000256" key="1">
    <source>
        <dbReference type="SAM" id="MobiDB-lite"/>
    </source>
</evidence>
<name>N1VX25_9LEPT</name>
<dbReference type="Proteomes" id="UP000012227">
    <property type="component" value="Unassembled WGS sequence"/>
</dbReference>